<name>A0ACB9XWB2_CHAAC</name>
<evidence type="ECO:0000313" key="1">
    <source>
        <dbReference type="EMBL" id="KAI4832068.1"/>
    </source>
</evidence>
<dbReference type="Proteomes" id="UP001057452">
    <property type="component" value="Chromosome 1"/>
</dbReference>
<sequence length="131" mass="15209">MSLDWSIFTALLPVVAYFVNDWRVLTATATSPLILAMITWWWFPESARWLISNRKLKSAHFYLNKCAKINGREQFMADLKPGVLSETTVSNIETRKYSYLDLKKTPQMRRLTLLTGILWYICFIALNIGSI</sequence>
<reference evidence="1" key="1">
    <citation type="submission" date="2022-05" db="EMBL/GenBank/DDBJ databases">
        <title>Chromosome-level genome of Chaenocephalus aceratus.</title>
        <authorList>
            <person name="Park H."/>
        </authorList>
    </citation>
    <scope>NUCLEOTIDE SEQUENCE</scope>
    <source>
        <strain evidence="1">KU_202001</strain>
    </source>
</reference>
<accession>A0ACB9XWB2</accession>
<keyword evidence="2" id="KW-1185">Reference proteome</keyword>
<organism evidence="1 2">
    <name type="scientific">Chaenocephalus aceratus</name>
    <name type="common">Blackfin icefish</name>
    <name type="synonym">Chaenichthys aceratus</name>
    <dbReference type="NCBI Taxonomy" id="36190"/>
    <lineage>
        <taxon>Eukaryota</taxon>
        <taxon>Metazoa</taxon>
        <taxon>Chordata</taxon>
        <taxon>Craniata</taxon>
        <taxon>Vertebrata</taxon>
        <taxon>Euteleostomi</taxon>
        <taxon>Actinopterygii</taxon>
        <taxon>Neopterygii</taxon>
        <taxon>Teleostei</taxon>
        <taxon>Neoteleostei</taxon>
        <taxon>Acanthomorphata</taxon>
        <taxon>Eupercaria</taxon>
        <taxon>Perciformes</taxon>
        <taxon>Notothenioidei</taxon>
        <taxon>Channichthyidae</taxon>
        <taxon>Chaenocephalus</taxon>
    </lineage>
</organism>
<evidence type="ECO:0000313" key="2">
    <source>
        <dbReference type="Proteomes" id="UP001057452"/>
    </source>
</evidence>
<gene>
    <name evidence="1" type="ORF">KUCAC02_015052</name>
</gene>
<protein>
    <submittedName>
        <fullName evidence="1">Uncharacterized protein</fullName>
    </submittedName>
</protein>
<dbReference type="EMBL" id="CM043785">
    <property type="protein sequence ID" value="KAI4832068.1"/>
    <property type="molecule type" value="Genomic_DNA"/>
</dbReference>
<comment type="caution">
    <text evidence="1">The sequence shown here is derived from an EMBL/GenBank/DDBJ whole genome shotgun (WGS) entry which is preliminary data.</text>
</comment>
<proteinExistence type="predicted"/>